<dbReference type="Pfam" id="PF01161">
    <property type="entry name" value="PBP"/>
    <property type="match status" value="1"/>
</dbReference>
<dbReference type="Proteomes" id="UP000561438">
    <property type="component" value="Unassembled WGS sequence"/>
</dbReference>
<dbReference type="AlphaFoldDB" id="A0A850H579"/>
<name>A0A850H579_9SPHN</name>
<proteinExistence type="predicted"/>
<dbReference type="PANTHER" id="PTHR30289">
    <property type="entry name" value="UNCHARACTERIZED PROTEIN YBCL-RELATED"/>
    <property type="match status" value="1"/>
</dbReference>
<dbReference type="InterPro" id="IPR005247">
    <property type="entry name" value="YbhB_YbcL/LppC-like"/>
</dbReference>
<dbReference type="RefSeq" id="WP_176268122.1">
    <property type="nucleotide sequence ID" value="NZ_JABWGV010000005.1"/>
</dbReference>
<accession>A0A850H579</accession>
<dbReference type="CDD" id="cd00865">
    <property type="entry name" value="PEBP_bact_arch"/>
    <property type="match status" value="1"/>
</dbReference>
<gene>
    <name evidence="1" type="ORF">HUV48_12445</name>
</gene>
<dbReference type="InterPro" id="IPR008914">
    <property type="entry name" value="PEBP"/>
</dbReference>
<organism evidence="1 2">
    <name type="scientific">Qipengyuania atrilutea</name>
    <dbReference type="NCBI Taxonomy" id="2744473"/>
    <lineage>
        <taxon>Bacteria</taxon>
        <taxon>Pseudomonadati</taxon>
        <taxon>Pseudomonadota</taxon>
        <taxon>Alphaproteobacteria</taxon>
        <taxon>Sphingomonadales</taxon>
        <taxon>Erythrobacteraceae</taxon>
        <taxon>Qipengyuania</taxon>
    </lineage>
</organism>
<reference evidence="1 2" key="1">
    <citation type="submission" date="2020-06" db="EMBL/GenBank/DDBJ databases">
        <title>Altererythrobacter sp. HHU K3-1.</title>
        <authorList>
            <person name="Zhang D."/>
            <person name="Xue H."/>
        </authorList>
    </citation>
    <scope>NUCLEOTIDE SEQUENCE [LARGE SCALE GENOMIC DNA]</scope>
    <source>
        <strain evidence="1 2">HHU K3-1</strain>
    </source>
</reference>
<keyword evidence="2" id="KW-1185">Reference proteome</keyword>
<comment type="caution">
    <text evidence="1">The sequence shown here is derived from an EMBL/GenBank/DDBJ whole genome shotgun (WGS) entry which is preliminary data.</text>
</comment>
<dbReference type="SUPFAM" id="SSF49777">
    <property type="entry name" value="PEBP-like"/>
    <property type="match status" value="1"/>
</dbReference>
<sequence length="201" mass="21608">MTNTLPTFLERALGSPPKASLSIAELADEKTFGRSGFALSSPAFEQGEMLDPSFTAGEEDAVAPPMEWNAPPPGTQELVLIVEDADGPADSDGKAQCHWLVWGLPGQKGKILEGETPPRTGKNAKGNSEWLLPAPSADDEPHRYVFQLFALDLPMVEMPGAPREKIVSAMRGHVTAAALLVGKFAPVEEDEELDWDDDDSV</sequence>
<protein>
    <submittedName>
        <fullName evidence="1">YbhB/YbcL family Raf kinase inhibitor-like protein</fullName>
    </submittedName>
</protein>
<evidence type="ECO:0000313" key="1">
    <source>
        <dbReference type="EMBL" id="NVD45816.1"/>
    </source>
</evidence>
<dbReference type="EMBL" id="JABWGV010000005">
    <property type="protein sequence ID" value="NVD45816.1"/>
    <property type="molecule type" value="Genomic_DNA"/>
</dbReference>
<dbReference type="PANTHER" id="PTHR30289:SF1">
    <property type="entry name" value="PEBP (PHOSPHATIDYLETHANOLAMINE-BINDING PROTEIN) FAMILY PROTEIN"/>
    <property type="match status" value="1"/>
</dbReference>
<evidence type="ECO:0000313" key="2">
    <source>
        <dbReference type="Proteomes" id="UP000561438"/>
    </source>
</evidence>
<dbReference type="Gene3D" id="3.90.280.10">
    <property type="entry name" value="PEBP-like"/>
    <property type="match status" value="1"/>
</dbReference>
<dbReference type="InterPro" id="IPR036610">
    <property type="entry name" value="PEBP-like_sf"/>
</dbReference>